<dbReference type="EMBL" id="JAQQKX010000008">
    <property type="protein sequence ID" value="MDC7683802.1"/>
    <property type="molecule type" value="Genomic_DNA"/>
</dbReference>
<dbReference type="PIRSF" id="PIRSF032064">
    <property type="entry name" value="UCP032064"/>
    <property type="match status" value="1"/>
</dbReference>
<dbReference type="Proteomes" id="UP001214854">
    <property type="component" value="Unassembled WGS sequence"/>
</dbReference>
<reference evidence="1 2" key="1">
    <citation type="submission" date="2023-01" db="EMBL/GenBank/DDBJ databases">
        <title>Novel species of the genus Asticcacaulis isolated from rivers.</title>
        <authorList>
            <person name="Lu H."/>
        </authorList>
    </citation>
    <scope>NUCLEOTIDE SEQUENCE [LARGE SCALE GENOMIC DNA]</scope>
    <source>
        <strain evidence="1 2">BYS171W</strain>
    </source>
</reference>
<gene>
    <name evidence="1" type="ORF">PQU92_10975</name>
</gene>
<dbReference type="Pfam" id="PF05258">
    <property type="entry name" value="DciA"/>
    <property type="match status" value="1"/>
</dbReference>
<comment type="caution">
    <text evidence="1">The sequence shown here is derived from an EMBL/GenBank/DDBJ whole genome shotgun (WGS) entry which is preliminary data.</text>
</comment>
<organism evidence="1 2">
    <name type="scientific">Asticcacaulis aquaticus</name>
    <dbReference type="NCBI Taxonomy" id="2984212"/>
    <lineage>
        <taxon>Bacteria</taxon>
        <taxon>Pseudomonadati</taxon>
        <taxon>Pseudomonadota</taxon>
        <taxon>Alphaproteobacteria</taxon>
        <taxon>Caulobacterales</taxon>
        <taxon>Caulobacteraceae</taxon>
        <taxon>Asticcacaulis</taxon>
    </lineage>
</organism>
<dbReference type="RefSeq" id="WP_272748264.1">
    <property type="nucleotide sequence ID" value="NZ_JAQQKX010000008.1"/>
</dbReference>
<evidence type="ECO:0000313" key="1">
    <source>
        <dbReference type="EMBL" id="MDC7683802.1"/>
    </source>
</evidence>
<evidence type="ECO:0000313" key="2">
    <source>
        <dbReference type="Proteomes" id="UP001214854"/>
    </source>
</evidence>
<dbReference type="InterPro" id="IPR007922">
    <property type="entry name" value="DciA-like"/>
</dbReference>
<proteinExistence type="predicted"/>
<sequence length="185" mass="20565">MKDNLPSLDEAVRILRTTRTRRAPKPPPPVNRQIAPLLKTLNERFEAYDTGAGRLKNRWAEIVGDTVARITEPLKVVRGKPGSKTPGTLELRVEGAYAAVIQHQNRVIIDRVNLFLGAGTVERLRLVQGPIQRAAKAAPPPPKRPLSAIEDLGLQESLKDVTDDRLKRELLKLGRAVLLKDKNTK</sequence>
<accession>A0ABT5HUP7</accession>
<keyword evidence="2" id="KW-1185">Reference proteome</keyword>
<dbReference type="InterPro" id="IPR010593">
    <property type="entry name" value="DUF1159"/>
</dbReference>
<protein>
    <submittedName>
        <fullName evidence="1">DciA family protein</fullName>
    </submittedName>
</protein>
<name>A0ABT5HUP7_9CAUL</name>